<keyword evidence="3" id="KW-1185">Reference proteome</keyword>
<dbReference type="Proteomes" id="UP000195570">
    <property type="component" value="Unassembled WGS sequence"/>
</dbReference>
<feature type="transmembrane region" description="Helical" evidence="1">
    <location>
        <begin position="102"/>
        <end position="128"/>
    </location>
</feature>
<sequence length="155" mass="17650">MSTGHSGVRHHVEIAIVITIIIIMTVDVGITSGKESGLHVPLGYTFNWIIDRIYCCARLQVLHKCRGKYSPTVCSKMGVVCRFPICSYILIGISLGQFPRRYGIALCVAMFVYFVFDRALTSCVCFIYRLQKRQWHVSVPLSHRFTIPFNMSNRT</sequence>
<dbReference type="EMBL" id="CZPT02000499">
    <property type="protein sequence ID" value="SCU66070.1"/>
    <property type="molecule type" value="Genomic_DNA"/>
</dbReference>
<dbReference type="GeneID" id="92374220"/>
<feature type="transmembrane region" description="Helical" evidence="1">
    <location>
        <begin position="12"/>
        <end position="30"/>
    </location>
</feature>
<evidence type="ECO:0000256" key="1">
    <source>
        <dbReference type="SAM" id="Phobius"/>
    </source>
</evidence>
<organism evidence="2 3">
    <name type="scientific">Trypanosoma equiperdum</name>
    <dbReference type="NCBI Taxonomy" id="5694"/>
    <lineage>
        <taxon>Eukaryota</taxon>
        <taxon>Discoba</taxon>
        <taxon>Euglenozoa</taxon>
        <taxon>Kinetoplastea</taxon>
        <taxon>Metakinetoplastina</taxon>
        <taxon>Trypanosomatida</taxon>
        <taxon>Trypanosomatidae</taxon>
        <taxon>Trypanosoma</taxon>
    </lineage>
</organism>
<accession>A0A1G4I2Q0</accession>
<dbReference type="VEuPathDB" id="TriTrypDB:TEOVI_000028000"/>
<protein>
    <submittedName>
        <fullName evidence="2">Uncharacterized protein</fullName>
    </submittedName>
</protein>
<evidence type="ECO:0000313" key="3">
    <source>
        <dbReference type="Proteomes" id="UP000195570"/>
    </source>
</evidence>
<gene>
    <name evidence="2" type="ORF">TEOVI_000028000</name>
</gene>
<comment type="caution">
    <text evidence="2">The sequence shown here is derived from an EMBL/GenBank/DDBJ whole genome shotgun (WGS) entry which is preliminary data.</text>
</comment>
<name>A0A1G4I2Q0_TRYEQ</name>
<proteinExistence type="predicted"/>
<dbReference type="AlphaFoldDB" id="A0A1G4I2Q0"/>
<dbReference type="RefSeq" id="XP_067077560.1">
    <property type="nucleotide sequence ID" value="XM_067221459.1"/>
</dbReference>
<keyword evidence="1" id="KW-1133">Transmembrane helix</keyword>
<keyword evidence="1" id="KW-0812">Transmembrane</keyword>
<evidence type="ECO:0000313" key="2">
    <source>
        <dbReference type="EMBL" id="SCU66070.1"/>
    </source>
</evidence>
<keyword evidence="1" id="KW-0472">Membrane</keyword>
<reference evidence="2" key="1">
    <citation type="submission" date="2016-09" db="EMBL/GenBank/DDBJ databases">
        <authorList>
            <person name="Hebert L."/>
            <person name="Moumen B."/>
        </authorList>
    </citation>
    <scope>NUCLEOTIDE SEQUENCE [LARGE SCALE GENOMIC DNA]</scope>
    <source>
        <strain evidence="2">OVI</strain>
    </source>
</reference>